<gene>
    <name evidence="15" type="primary">ENPP5</name>
</gene>
<feature type="signal peptide" evidence="13">
    <location>
        <begin position="1"/>
        <end position="22"/>
    </location>
</feature>
<keyword evidence="10 12" id="KW-0472">Membrane</keyword>
<evidence type="ECO:0000256" key="8">
    <source>
        <dbReference type="ARBA" id="ARBA00022833"/>
    </source>
</evidence>
<dbReference type="FunFam" id="3.30.1360.180:FF:000004">
    <property type="entry name" value="Ectonucleotide pyrophosphatase/phosphodiesterase family member 4"/>
    <property type="match status" value="1"/>
</dbReference>
<dbReference type="CTD" id="59084"/>
<reference evidence="15" key="1">
    <citation type="submission" date="2025-08" db="UniProtKB">
        <authorList>
            <consortium name="RefSeq"/>
        </authorList>
    </citation>
    <scope>IDENTIFICATION</scope>
</reference>
<dbReference type="AlphaFoldDB" id="A0A1S3AM73"/>
<accession>A0A1S3AM73</accession>
<dbReference type="Gene3D" id="3.30.1360.180">
    <property type="match status" value="1"/>
</dbReference>
<evidence type="ECO:0000256" key="5">
    <source>
        <dbReference type="ARBA" id="ARBA00022723"/>
    </source>
</evidence>
<evidence type="ECO:0000256" key="3">
    <source>
        <dbReference type="ARBA" id="ARBA00010594"/>
    </source>
</evidence>
<evidence type="ECO:0000256" key="11">
    <source>
        <dbReference type="ARBA" id="ARBA00023180"/>
    </source>
</evidence>
<evidence type="ECO:0000256" key="6">
    <source>
        <dbReference type="ARBA" id="ARBA00022729"/>
    </source>
</evidence>
<dbReference type="PANTHER" id="PTHR10151:SF125">
    <property type="entry name" value="ECTONUCLEOTIDE PYROPHOSPHATASE_PHOSPHODIESTERASE FAMILY MEMBER 5"/>
    <property type="match status" value="1"/>
</dbReference>
<evidence type="ECO:0000313" key="14">
    <source>
        <dbReference type="Proteomes" id="UP001652624"/>
    </source>
</evidence>
<comment type="similarity">
    <text evidence="3">Belongs to the nucleotide pyrophosphatase/phosphodiesterase family.</text>
</comment>
<protein>
    <submittedName>
        <fullName evidence="15">Ectonucleotide pyrophosphatase/phosphodiesterase family member 5 isoform X1</fullName>
    </submittedName>
</protein>
<dbReference type="Gene3D" id="3.40.720.10">
    <property type="entry name" value="Alkaline Phosphatase, subunit A"/>
    <property type="match status" value="1"/>
</dbReference>
<comment type="subcellular location">
    <subcellularLocation>
        <location evidence="2">Membrane</location>
        <topology evidence="2">Single-pass membrane protein</topology>
    </subcellularLocation>
</comment>
<dbReference type="eggNOG" id="KOG2645">
    <property type="taxonomic scope" value="Eukaryota"/>
</dbReference>
<keyword evidence="4 12" id="KW-0812">Transmembrane</keyword>
<evidence type="ECO:0000256" key="4">
    <source>
        <dbReference type="ARBA" id="ARBA00022692"/>
    </source>
</evidence>
<comment type="cofactor">
    <cofactor evidence="1">
        <name>Zn(2+)</name>
        <dbReference type="ChEBI" id="CHEBI:29105"/>
    </cofactor>
</comment>
<dbReference type="RefSeq" id="XP_007537187.1">
    <property type="nucleotide sequence ID" value="XM_007537125.3"/>
</dbReference>
<dbReference type="GO" id="GO:0016787">
    <property type="term" value="F:hydrolase activity"/>
    <property type="evidence" value="ECO:0007669"/>
    <property type="project" value="UniProtKB-KW"/>
</dbReference>
<evidence type="ECO:0000256" key="13">
    <source>
        <dbReference type="SAM" id="SignalP"/>
    </source>
</evidence>
<dbReference type="GeneID" id="103126239"/>
<evidence type="ECO:0000256" key="1">
    <source>
        <dbReference type="ARBA" id="ARBA00001947"/>
    </source>
</evidence>
<evidence type="ECO:0000256" key="7">
    <source>
        <dbReference type="ARBA" id="ARBA00022801"/>
    </source>
</evidence>
<evidence type="ECO:0000256" key="10">
    <source>
        <dbReference type="ARBA" id="ARBA00023136"/>
    </source>
</evidence>
<dbReference type="GO" id="GO:0046872">
    <property type="term" value="F:metal ion binding"/>
    <property type="evidence" value="ECO:0007669"/>
    <property type="project" value="UniProtKB-KW"/>
</dbReference>
<dbReference type="OrthoDB" id="415411at2759"/>
<dbReference type="PANTHER" id="PTHR10151">
    <property type="entry name" value="ECTONUCLEOTIDE PYROPHOSPHATASE/PHOSPHODIESTERASE"/>
    <property type="match status" value="1"/>
</dbReference>
<evidence type="ECO:0000313" key="15">
    <source>
        <dbReference type="RefSeq" id="XP_007537187.1"/>
    </source>
</evidence>
<dbReference type="Proteomes" id="UP001652624">
    <property type="component" value="Chromosome 4"/>
</dbReference>
<name>A0A1S3AM73_ERIEU</name>
<dbReference type="SUPFAM" id="SSF53649">
    <property type="entry name" value="Alkaline phosphatase-like"/>
    <property type="match status" value="1"/>
</dbReference>
<keyword evidence="9 12" id="KW-1133">Transmembrane helix</keyword>
<sequence length="477" mass="54890">MTSKLLWMSFVLVAITSSITFSLQPDRQKVLLVSFDGFRWDYLYRVPTPHFHYIMKYGVHVKQVNNIFITKTYPNHYTLITGLFAESHGIVANEMFDPILNKSFSLDHMNVYDSEFWDEAMPIWITNQKAGHTTGAAMWPGADVQIHKSFPSYYMPYNESISFEDRVAKIIEWFTLKEPINLGLLYWEDPDDMGHHLGPDSPLMEPVISDIDSKLGYLIDMLKKAKLWNVVNLIITSDHGMTQCSEDRIIELDLYLDKDLYTLIDQSPVAAILPREGKFEEVYEALVHAHPNLTVYKKEEIPERWHYKYNSRIQPIIAVADEGWYILRNKSDDFLLGNHGYDNAFAEMHPIFLAHGPAFRKNFTKEVMNSTDLYPLLCHLLNITAPPHNGSLRNVQDLLSSATLRAVSYTQSTTVFRDTSKSREYEQGQPYAYFLGISLGSIIVIVFFVISIKHLIRSQIPAFSDMQSEIAQPLLQA</sequence>
<dbReference type="Pfam" id="PF01663">
    <property type="entry name" value="Phosphodiest"/>
    <property type="match status" value="1"/>
</dbReference>
<evidence type="ECO:0000256" key="9">
    <source>
        <dbReference type="ARBA" id="ARBA00022989"/>
    </source>
</evidence>
<dbReference type="InterPro" id="IPR017850">
    <property type="entry name" value="Alkaline_phosphatase_core_sf"/>
</dbReference>
<keyword evidence="8" id="KW-0862">Zinc</keyword>
<organism evidence="14 15">
    <name type="scientific">Erinaceus europaeus</name>
    <name type="common">Western European hedgehog</name>
    <dbReference type="NCBI Taxonomy" id="9365"/>
    <lineage>
        <taxon>Eukaryota</taxon>
        <taxon>Metazoa</taxon>
        <taxon>Chordata</taxon>
        <taxon>Craniata</taxon>
        <taxon>Vertebrata</taxon>
        <taxon>Euteleostomi</taxon>
        <taxon>Mammalia</taxon>
        <taxon>Eutheria</taxon>
        <taxon>Laurasiatheria</taxon>
        <taxon>Eulipotyphla</taxon>
        <taxon>Erinaceidae</taxon>
        <taxon>Erinaceinae</taxon>
        <taxon>Erinaceus</taxon>
    </lineage>
</organism>
<proteinExistence type="inferred from homology"/>
<dbReference type="CDD" id="cd16018">
    <property type="entry name" value="Enpp"/>
    <property type="match status" value="1"/>
</dbReference>
<keyword evidence="7" id="KW-0378">Hydrolase</keyword>
<keyword evidence="5" id="KW-0479">Metal-binding</keyword>
<feature type="chain" id="PRO_5010309955" evidence="13">
    <location>
        <begin position="23"/>
        <end position="477"/>
    </location>
</feature>
<dbReference type="GO" id="GO:0016020">
    <property type="term" value="C:membrane"/>
    <property type="evidence" value="ECO:0007669"/>
    <property type="project" value="UniProtKB-SubCell"/>
</dbReference>
<keyword evidence="14" id="KW-1185">Reference proteome</keyword>
<feature type="transmembrane region" description="Helical" evidence="12">
    <location>
        <begin position="431"/>
        <end position="450"/>
    </location>
</feature>
<keyword evidence="11" id="KW-0325">Glycoprotein</keyword>
<keyword evidence="6 13" id="KW-0732">Signal</keyword>
<dbReference type="FunCoup" id="A0A1S3AM73">
    <property type="interactions" value="380"/>
</dbReference>
<dbReference type="InParanoid" id="A0A1S3AM73"/>
<evidence type="ECO:0000256" key="12">
    <source>
        <dbReference type="SAM" id="Phobius"/>
    </source>
</evidence>
<dbReference type="InterPro" id="IPR002591">
    <property type="entry name" value="Phosphodiest/P_Trfase"/>
</dbReference>
<evidence type="ECO:0000256" key="2">
    <source>
        <dbReference type="ARBA" id="ARBA00004167"/>
    </source>
</evidence>